<dbReference type="InterPro" id="IPR027417">
    <property type="entry name" value="P-loop_NTPase"/>
</dbReference>
<evidence type="ECO:0000256" key="1">
    <source>
        <dbReference type="SAM" id="MobiDB-lite"/>
    </source>
</evidence>
<dbReference type="InterPro" id="IPR004027">
    <property type="entry name" value="SEC_C_motif"/>
</dbReference>
<gene>
    <name evidence="2" type="ORF">NS334_13670</name>
</gene>
<sequence length="948" mass="103180">MKPDVLDARQLVRIEAVHRGFLYQHLYLANCLLRAAAAGIDKIVVEGDEDVELHGAIDHLYVQVKTRQGSLAVGDITGALERFTVIRAEHASGARTGTARFVIASNAAPAPKLAEMLAATNWPEDVQLHWPGGPIVTASALPQPPIDVSAAVSACNMLAGALPFAMLRPDTLTWKLAGVAMLAASGTPPRSDHAFHRAELPALFEQLVVQMQDFPAPPAVYRAQIGEPPLATGQRVRLLSGLSGAGKTAWIAEAATHLATPAVYLDVGEMPGPALASAVAREVAAKMFGRSHGALGEILLPGASGIETLGALNVKLGQDRLSVHVVIDNAHRLAPIDLKPIIDQAQNIRFLLLCQPGAASGEIAALLGVDQETLGGWDEDTIAAAIVEAGCVADFADCERLSRLTGGLPYYVLNAATVAKREYEGSIAAVCVEVETQTNLVATAQEIILRRAFDTMPDRIREVVAALSLADVPLSRDEASAYLQKACKLTRQNAVSALRQLPDSGAVELFSNAGIKVHDAMRLLGRAHIAEGGEDHERDIRKLLSDTIIESIQKNWSIAKVALLVRLFGQLGQAKILVEFATDELFHEMGVWREIEPFLIAIAADENEDAETRLWALDGLVFNDLREGDIEGGLARIDAMRALLDDHDLGPDEWLAWAMKRMLAVSGNDDAQGVMDMLAEVEERLPESDQHHRIFRYNRALAMFKLGAYDLTLQETEPLGEEYYGLLGLTPDQVFARNPSAIRPLLPKGRENRDDLKHLADTLDLHAQTLKKVGRSSPLARIHAMKFYELAHAPQSVIRVGQDLVDDYCEHRDFAGARDVIEKTLLPTVQALNLVSWVVPVRSQYAVILAYSGRFDAADTEMRRLAPYEAGLSPAGKGELQDQRRLVSHLRRFGPPPQREVVIPPAMQALLAARNGPAPTPQQRRTKVGRNEQCPCDSGRKYKHCHGR</sequence>
<dbReference type="EMBL" id="LDTB01000060">
    <property type="protein sequence ID" value="KTT69936.1"/>
    <property type="molecule type" value="Genomic_DNA"/>
</dbReference>
<comment type="caution">
    <text evidence="2">The sequence shown here is derived from an EMBL/GenBank/DDBJ whole genome shotgun (WGS) entry which is preliminary data.</text>
</comment>
<name>A0A147HYF3_9SPHN</name>
<accession>A0A147HYF3</accession>
<dbReference type="Gene3D" id="3.10.450.50">
    <property type="match status" value="1"/>
</dbReference>
<evidence type="ECO:0000313" key="3">
    <source>
        <dbReference type="Proteomes" id="UP000074310"/>
    </source>
</evidence>
<protein>
    <submittedName>
        <fullName evidence="2">Uncharacterized protein</fullName>
    </submittedName>
</protein>
<dbReference type="SUPFAM" id="SSF52540">
    <property type="entry name" value="P-loop containing nucleoside triphosphate hydrolases"/>
    <property type="match status" value="1"/>
</dbReference>
<reference evidence="2 3" key="1">
    <citation type="journal article" date="2016" name="Front. Microbiol.">
        <title>Genomic Resource of Rice Seed Associated Bacteria.</title>
        <authorList>
            <person name="Midha S."/>
            <person name="Bansal K."/>
            <person name="Sharma S."/>
            <person name="Kumar N."/>
            <person name="Patil P.P."/>
            <person name="Chaudhry V."/>
            <person name="Patil P.B."/>
        </authorList>
    </citation>
    <scope>NUCLEOTIDE SEQUENCE [LARGE SCALE GENOMIC DNA]</scope>
    <source>
        <strain evidence="2 3">NS334</strain>
    </source>
</reference>
<keyword evidence="3" id="KW-1185">Reference proteome</keyword>
<dbReference type="AlphaFoldDB" id="A0A147HYF3"/>
<dbReference type="Proteomes" id="UP000074310">
    <property type="component" value="Unassembled WGS sequence"/>
</dbReference>
<feature type="region of interest" description="Disordered" evidence="1">
    <location>
        <begin position="915"/>
        <end position="948"/>
    </location>
</feature>
<dbReference type="PATRIC" id="fig|869719.3.peg.2806"/>
<dbReference type="Pfam" id="PF02810">
    <property type="entry name" value="SEC-C"/>
    <property type="match status" value="1"/>
</dbReference>
<dbReference type="SUPFAM" id="SSF103642">
    <property type="entry name" value="Sec-C motif"/>
    <property type="match status" value="1"/>
</dbReference>
<evidence type="ECO:0000313" key="2">
    <source>
        <dbReference type="EMBL" id="KTT69936.1"/>
    </source>
</evidence>
<organism evidence="2 3">
    <name type="scientific">Sphingomonas endophytica</name>
    <dbReference type="NCBI Taxonomy" id="869719"/>
    <lineage>
        <taxon>Bacteria</taxon>
        <taxon>Pseudomonadati</taxon>
        <taxon>Pseudomonadota</taxon>
        <taxon>Alphaproteobacteria</taxon>
        <taxon>Sphingomonadales</taxon>
        <taxon>Sphingomonadaceae</taxon>
        <taxon>Sphingomonas</taxon>
    </lineage>
</organism>
<proteinExistence type="predicted"/>